<evidence type="ECO:0000256" key="1">
    <source>
        <dbReference type="ARBA" id="ARBA00001946"/>
    </source>
</evidence>
<evidence type="ECO:0000256" key="8">
    <source>
        <dbReference type="ARBA" id="ARBA00022884"/>
    </source>
</evidence>
<evidence type="ECO:0000259" key="11">
    <source>
        <dbReference type="Pfam" id="PF12627"/>
    </source>
</evidence>
<dbReference type="InterPro" id="IPR032828">
    <property type="entry name" value="PolyA_RNA-bd"/>
</dbReference>
<comment type="cofactor">
    <cofactor evidence="1">
        <name>Mg(2+)</name>
        <dbReference type="ChEBI" id="CHEBI:18420"/>
    </cofactor>
</comment>
<evidence type="ECO:0000313" key="14">
    <source>
        <dbReference type="Proteomes" id="UP000593580"/>
    </source>
</evidence>
<dbReference type="Gene3D" id="1.10.3090.10">
    <property type="entry name" value="cca-adding enzyme, domain 2"/>
    <property type="match status" value="1"/>
</dbReference>
<dbReference type="InterPro" id="IPR002646">
    <property type="entry name" value="PolA_pol_head_dom"/>
</dbReference>
<dbReference type="GO" id="GO:0046872">
    <property type="term" value="F:metal ion binding"/>
    <property type="evidence" value="ECO:0007669"/>
    <property type="project" value="UniProtKB-KW"/>
</dbReference>
<feature type="domain" description="CCA-adding enzyme C-terminal" evidence="12">
    <location>
        <begin position="274"/>
        <end position="408"/>
    </location>
</feature>
<dbReference type="InterPro" id="IPR050264">
    <property type="entry name" value="Bact_CCA-adding_enz_type3_sf"/>
</dbReference>
<evidence type="ECO:0000256" key="3">
    <source>
        <dbReference type="ARBA" id="ARBA00022694"/>
    </source>
</evidence>
<keyword evidence="4" id="KW-0548">Nucleotidyltransferase</keyword>
<dbReference type="RefSeq" id="WP_193110930.1">
    <property type="nucleotide sequence ID" value="NZ_CP041406.1"/>
</dbReference>
<keyword evidence="7" id="KW-0460">Magnesium</keyword>
<evidence type="ECO:0000259" key="10">
    <source>
        <dbReference type="Pfam" id="PF01743"/>
    </source>
</evidence>
<dbReference type="InterPro" id="IPR032810">
    <property type="entry name" value="CCA-adding_enz_C"/>
</dbReference>
<evidence type="ECO:0000256" key="2">
    <source>
        <dbReference type="ARBA" id="ARBA00022679"/>
    </source>
</evidence>
<dbReference type="PANTHER" id="PTHR46173:SF1">
    <property type="entry name" value="CCA TRNA NUCLEOTIDYLTRANSFERASE 1, MITOCHONDRIAL"/>
    <property type="match status" value="1"/>
</dbReference>
<dbReference type="SUPFAM" id="SSF81301">
    <property type="entry name" value="Nucleotidyltransferase"/>
    <property type="match status" value="1"/>
</dbReference>
<dbReference type="Proteomes" id="UP000593580">
    <property type="component" value="Chromosome"/>
</dbReference>
<dbReference type="SUPFAM" id="SSF81891">
    <property type="entry name" value="Poly A polymerase C-terminal region-like"/>
    <property type="match status" value="1"/>
</dbReference>
<keyword evidence="2 9" id="KW-0808">Transferase</keyword>
<dbReference type="Pfam" id="PF01743">
    <property type="entry name" value="PolyA_pol"/>
    <property type="match status" value="1"/>
</dbReference>
<dbReference type="Pfam" id="PF12627">
    <property type="entry name" value="PolyA_pol_RNAbd"/>
    <property type="match status" value="1"/>
</dbReference>
<evidence type="ECO:0000256" key="6">
    <source>
        <dbReference type="ARBA" id="ARBA00022741"/>
    </source>
</evidence>
<dbReference type="InterPro" id="IPR043519">
    <property type="entry name" value="NT_sf"/>
</dbReference>
<dbReference type="GO" id="GO:0008033">
    <property type="term" value="P:tRNA processing"/>
    <property type="evidence" value="ECO:0007669"/>
    <property type="project" value="UniProtKB-KW"/>
</dbReference>
<dbReference type="AlphaFoldDB" id="A0A7M1B4X5"/>
<evidence type="ECO:0000256" key="5">
    <source>
        <dbReference type="ARBA" id="ARBA00022723"/>
    </source>
</evidence>
<dbReference type="Pfam" id="PF13735">
    <property type="entry name" value="tRNA_NucTran2_2"/>
    <property type="match status" value="1"/>
</dbReference>
<keyword evidence="8 9" id="KW-0694">RNA-binding</keyword>
<reference evidence="13 14" key="1">
    <citation type="submission" date="2019-07" db="EMBL/GenBank/DDBJ databases">
        <title>Sulfurimonas paralvinellae sp. nov., a novel mesophilic, hydrogen- and sulfur-oxidizing chemolithoautotroph within the Epsilonproteo- bacteria isolated from a deep-sea hydrothermal vent polychaete nest, reclassification of Thiomicrospira denitrificans as Sulfurimonas denitrificans comb. nov. and emended description of the genus Sulfurimonas.</title>
        <authorList>
            <person name="Wang S."/>
            <person name="Jiang L."/>
            <person name="Shao Z."/>
        </authorList>
    </citation>
    <scope>NUCLEOTIDE SEQUENCE [LARGE SCALE GENOMIC DNA]</scope>
    <source>
        <strain evidence="13 14">GO25</strain>
    </source>
</reference>
<dbReference type="GO" id="GO:0000049">
    <property type="term" value="F:tRNA binding"/>
    <property type="evidence" value="ECO:0007669"/>
    <property type="project" value="TreeGrafter"/>
</dbReference>
<feature type="domain" description="tRNA nucleotidyltransferase/poly(A) polymerase RNA and SrmB- binding" evidence="11">
    <location>
        <begin position="178"/>
        <end position="235"/>
    </location>
</feature>
<evidence type="ECO:0000256" key="4">
    <source>
        <dbReference type="ARBA" id="ARBA00022695"/>
    </source>
</evidence>
<gene>
    <name evidence="13" type="ORF">FM071_00035</name>
</gene>
<evidence type="ECO:0000256" key="7">
    <source>
        <dbReference type="ARBA" id="ARBA00022842"/>
    </source>
</evidence>
<keyword evidence="14" id="KW-1185">Reference proteome</keyword>
<protein>
    <submittedName>
        <fullName evidence="13">CCA tRNA nucleotidyltransferase</fullName>
    </submittedName>
</protein>
<dbReference type="GO" id="GO:0000166">
    <property type="term" value="F:nucleotide binding"/>
    <property type="evidence" value="ECO:0007669"/>
    <property type="project" value="UniProtKB-KW"/>
</dbReference>
<evidence type="ECO:0000259" key="12">
    <source>
        <dbReference type="Pfam" id="PF13735"/>
    </source>
</evidence>
<dbReference type="CDD" id="cd05398">
    <property type="entry name" value="NT_ClassII-CCAase"/>
    <property type="match status" value="1"/>
</dbReference>
<dbReference type="PANTHER" id="PTHR46173">
    <property type="entry name" value="CCA TRNA NUCLEOTIDYLTRANSFERASE 1, MITOCHONDRIAL"/>
    <property type="match status" value="1"/>
</dbReference>
<comment type="similarity">
    <text evidence="9">Belongs to the tRNA nucleotidyltransferase/poly(A) polymerase family.</text>
</comment>
<evidence type="ECO:0000313" key="13">
    <source>
        <dbReference type="EMBL" id="QOP44774.1"/>
    </source>
</evidence>
<accession>A0A7M1B4X5</accession>
<name>A0A7M1B4X5_9BACT</name>
<sequence length="417" mass="48304">MKKFEYPNKLNIIFDKLNNFSIKPVLVGGFVRDFFLNIKSKDIDIELYNIDSLEKVEKILQEFGSVNSVGKSFGVVKLLYDDLDLDFSLPRKDSKIAQGHKGFSVSVDSHMDFKSAARRRDFTINAIGYDVSIREILNPYHGIRDLQNRVLQAVDLEKFGEDPLRVLRGVTFASRFELTIEKNLFTLSKEMIQQGVLGQLPRERIFKEIEKILLLSPHPSHAFKLLKNLSAFTFFSEFTTLDEEKFLQMLTALDNAKEISNSLKCPDKLTLLLAVLCSQFTHKQRQTFLEKLTQDKKLIHTVGLLTETLFDFEEVTNYTLYKVANKVKLNLYFHYLHALYPQKEQQIVRLRKKAQKLGILEKKLEPFLQGRDLIAAGLTPSKEFSNILSTAYELQMKEELKTKEEALEWLHRRVVLS</sequence>
<feature type="domain" description="Poly A polymerase head" evidence="10">
    <location>
        <begin position="26"/>
        <end position="151"/>
    </location>
</feature>
<keyword evidence="3" id="KW-0819">tRNA processing</keyword>
<evidence type="ECO:0000256" key="9">
    <source>
        <dbReference type="RuleBase" id="RU003953"/>
    </source>
</evidence>
<dbReference type="EMBL" id="CP041406">
    <property type="protein sequence ID" value="QOP44774.1"/>
    <property type="molecule type" value="Genomic_DNA"/>
</dbReference>
<dbReference type="KEGG" id="spal:FM071_00035"/>
<dbReference type="Gene3D" id="3.30.460.10">
    <property type="entry name" value="Beta Polymerase, domain 2"/>
    <property type="match status" value="1"/>
</dbReference>
<organism evidence="13 14">
    <name type="scientific">Sulfurimonas paralvinellae</name>
    <dbReference type="NCBI Taxonomy" id="317658"/>
    <lineage>
        <taxon>Bacteria</taxon>
        <taxon>Pseudomonadati</taxon>
        <taxon>Campylobacterota</taxon>
        <taxon>Epsilonproteobacteria</taxon>
        <taxon>Campylobacterales</taxon>
        <taxon>Sulfurimonadaceae</taxon>
        <taxon>Sulfurimonas</taxon>
    </lineage>
</organism>
<dbReference type="GO" id="GO:0016779">
    <property type="term" value="F:nucleotidyltransferase activity"/>
    <property type="evidence" value="ECO:0007669"/>
    <property type="project" value="UniProtKB-KW"/>
</dbReference>
<proteinExistence type="inferred from homology"/>
<keyword evidence="5" id="KW-0479">Metal-binding</keyword>
<keyword evidence="6" id="KW-0547">Nucleotide-binding</keyword>